<keyword evidence="2" id="KW-0560">Oxidoreductase</keyword>
<dbReference type="InterPro" id="IPR013785">
    <property type="entry name" value="Aldolase_TIM"/>
</dbReference>
<name>A0AA36GHK8_CYLNA</name>
<comment type="caution">
    <text evidence="3">The sequence shown here is derived from an EMBL/GenBank/DDBJ whole genome shotgun (WGS) entry which is preliminary data.</text>
</comment>
<evidence type="ECO:0000313" key="3">
    <source>
        <dbReference type="EMBL" id="CAJ0588696.1"/>
    </source>
</evidence>
<sequence>MCKENALFELKSAFAEMADISKSDGALIMAPISHAGRQTPLAVNEHPYSVTDEESTSSFVTAGKPVALRLDQIKTEVVDRFAYTAKYAYDTG</sequence>
<dbReference type="PANTHER" id="PTHR43656:SF5">
    <property type="entry name" value="NADH:FLAVIN OXIDOREDUCTASE_NADH OXIDASE N-TERMINAL DOMAIN-CONTAINING PROTEIN"/>
    <property type="match status" value="1"/>
</dbReference>
<evidence type="ECO:0000256" key="2">
    <source>
        <dbReference type="ARBA" id="ARBA00023002"/>
    </source>
</evidence>
<proteinExistence type="predicted"/>
<dbReference type="InterPro" id="IPR051799">
    <property type="entry name" value="NADH_flavin_oxidoreductase"/>
</dbReference>
<dbReference type="AlphaFoldDB" id="A0AA36GHK8"/>
<dbReference type="Gene3D" id="3.20.20.70">
    <property type="entry name" value="Aldolase class I"/>
    <property type="match status" value="1"/>
</dbReference>
<keyword evidence="1" id="KW-0285">Flavoprotein</keyword>
<keyword evidence="4" id="KW-1185">Reference proteome</keyword>
<dbReference type="SUPFAM" id="SSF51395">
    <property type="entry name" value="FMN-linked oxidoreductases"/>
    <property type="match status" value="1"/>
</dbReference>
<protein>
    <submittedName>
        <fullName evidence="3">Uncharacterized protein</fullName>
    </submittedName>
</protein>
<reference evidence="3" key="1">
    <citation type="submission" date="2023-07" db="EMBL/GenBank/DDBJ databases">
        <authorList>
            <consortium name="CYATHOMIX"/>
        </authorList>
    </citation>
    <scope>NUCLEOTIDE SEQUENCE</scope>
    <source>
        <strain evidence="3">N/A</strain>
    </source>
</reference>
<evidence type="ECO:0000256" key="1">
    <source>
        <dbReference type="ARBA" id="ARBA00022630"/>
    </source>
</evidence>
<dbReference type="Proteomes" id="UP001176961">
    <property type="component" value="Unassembled WGS sequence"/>
</dbReference>
<gene>
    <name evidence="3" type="ORF">CYNAS_LOCUS679</name>
</gene>
<organism evidence="3 4">
    <name type="scientific">Cylicocyclus nassatus</name>
    <name type="common">Nematode worm</name>
    <dbReference type="NCBI Taxonomy" id="53992"/>
    <lineage>
        <taxon>Eukaryota</taxon>
        <taxon>Metazoa</taxon>
        <taxon>Ecdysozoa</taxon>
        <taxon>Nematoda</taxon>
        <taxon>Chromadorea</taxon>
        <taxon>Rhabditida</taxon>
        <taxon>Rhabditina</taxon>
        <taxon>Rhabditomorpha</taxon>
        <taxon>Strongyloidea</taxon>
        <taxon>Strongylidae</taxon>
        <taxon>Cylicocyclus</taxon>
    </lineage>
</organism>
<evidence type="ECO:0000313" key="4">
    <source>
        <dbReference type="Proteomes" id="UP001176961"/>
    </source>
</evidence>
<dbReference type="PANTHER" id="PTHR43656">
    <property type="entry name" value="BINDING OXIDOREDUCTASE, PUTATIVE (AFU_ORTHOLOGUE AFUA_2G08260)-RELATED"/>
    <property type="match status" value="1"/>
</dbReference>
<accession>A0AA36GHK8</accession>
<dbReference type="EMBL" id="CATQJL010000001">
    <property type="protein sequence ID" value="CAJ0588696.1"/>
    <property type="molecule type" value="Genomic_DNA"/>
</dbReference>
<dbReference type="GO" id="GO:0016491">
    <property type="term" value="F:oxidoreductase activity"/>
    <property type="evidence" value="ECO:0007669"/>
    <property type="project" value="UniProtKB-KW"/>
</dbReference>